<keyword evidence="2" id="KW-1185">Reference proteome</keyword>
<dbReference type="EMBL" id="JBIRXV010000006">
    <property type="protein sequence ID" value="MFI2323973.1"/>
    <property type="molecule type" value="Genomic_DNA"/>
</dbReference>
<sequence>MVGEQPSLSVDADAVKALGRSAFDVATQCRDGYSALETDVRDMLENWTGSNAGAFAAGWEEFRQGAVQVWDALFELAEKLGITADTVRGADQSFAAGVSSLDLP</sequence>
<organism evidence="1 2">
    <name type="scientific">Nocardia beijingensis</name>
    <dbReference type="NCBI Taxonomy" id="95162"/>
    <lineage>
        <taxon>Bacteria</taxon>
        <taxon>Bacillati</taxon>
        <taxon>Actinomycetota</taxon>
        <taxon>Actinomycetes</taxon>
        <taxon>Mycobacteriales</taxon>
        <taxon>Nocardiaceae</taxon>
        <taxon>Nocardia</taxon>
    </lineage>
</organism>
<dbReference type="InterPro" id="IPR010310">
    <property type="entry name" value="T7SS_ESAT-6-like"/>
</dbReference>
<dbReference type="Proteomes" id="UP001611450">
    <property type="component" value="Unassembled WGS sequence"/>
</dbReference>
<dbReference type="Pfam" id="PF06013">
    <property type="entry name" value="WXG100"/>
    <property type="match status" value="1"/>
</dbReference>
<name>A0ABW7WLY3_9NOCA</name>
<comment type="caution">
    <text evidence="1">The sequence shown here is derived from an EMBL/GenBank/DDBJ whole genome shotgun (WGS) entry which is preliminary data.</text>
</comment>
<evidence type="ECO:0000313" key="2">
    <source>
        <dbReference type="Proteomes" id="UP001611450"/>
    </source>
</evidence>
<dbReference type="InterPro" id="IPR036689">
    <property type="entry name" value="ESAT-6-like_sf"/>
</dbReference>
<dbReference type="Gene3D" id="1.10.287.1060">
    <property type="entry name" value="ESAT-6-like"/>
    <property type="match status" value="1"/>
</dbReference>
<evidence type="ECO:0000313" key="1">
    <source>
        <dbReference type="EMBL" id="MFI2323973.1"/>
    </source>
</evidence>
<gene>
    <name evidence="1" type="ORF">ACH47G_26130</name>
</gene>
<dbReference type="RefSeq" id="WP_396946788.1">
    <property type="nucleotide sequence ID" value="NZ_JBIRXV010000006.1"/>
</dbReference>
<dbReference type="SUPFAM" id="SSF140453">
    <property type="entry name" value="EsxAB dimer-like"/>
    <property type="match status" value="1"/>
</dbReference>
<protein>
    <submittedName>
        <fullName evidence="1">WXG100 family type VII secretion target</fullName>
    </submittedName>
</protein>
<accession>A0ABW7WLY3</accession>
<reference evidence="1 2" key="1">
    <citation type="submission" date="2024-10" db="EMBL/GenBank/DDBJ databases">
        <title>The Natural Products Discovery Center: Release of the First 8490 Sequenced Strains for Exploring Actinobacteria Biosynthetic Diversity.</title>
        <authorList>
            <person name="Kalkreuter E."/>
            <person name="Kautsar S.A."/>
            <person name="Yang D."/>
            <person name="Bader C.D."/>
            <person name="Teijaro C.N."/>
            <person name="Fluegel L."/>
            <person name="Davis C.M."/>
            <person name="Simpson J.R."/>
            <person name="Lauterbach L."/>
            <person name="Steele A.D."/>
            <person name="Gui C."/>
            <person name="Meng S."/>
            <person name="Li G."/>
            <person name="Viehrig K."/>
            <person name="Ye F."/>
            <person name="Su P."/>
            <person name="Kiefer A.F."/>
            <person name="Nichols A."/>
            <person name="Cepeda A.J."/>
            <person name="Yan W."/>
            <person name="Fan B."/>
            <person name="Jiang Y."/>
            <person name="Adhikari A."/>
            <person name="Zheng C.-J."/>
            <person name="Schuster L."/>
            <person name="Cowan T.M."/>
            <person name="Smanski M.J."/>
            <person name="Chevrette M.G."/>
            <person name="De Carvalho L.P.S."/>
            <person name="Shen B."/>
        </authorList>
    </citation>
    <scope>NUCLEOTIDE SEQUENCE [LARGE SCALE GENOMIC DNA]</scope>
    <source>
        <strain evidence="1 2">NPDC019626</strain>
    </source>
</reference>
<proteinExistence type="predicted"/>